<name>A0A328C795_9DELT</name>
<evidence type="ECO:0000313" key="4">
    <source>
        <dbReference type="Proteomes" id="UP000249169"/>
    </source>
</evidence>
<feature type="region of interest" description="Disordered" evidence="1">
    <location>
        <begin position="28"/>
        <end position="50"/>
    </location>
</feature>
<comment type="caution">
    <text evidence="3">The sequence shown here is derived from an EMBL/GenBank/DDBJ whole genome shotgun (WGS) entry which is preliminary data.</text>
</comment>
<gene>
    <name evidence="3" type="ORF">DL240_14740</name>
</gene>
<protein>
    <recommendedName>
        <fullName evidence="5">Lipoprotein</fullName>
    </recommendedName>
</protein>
<dbReference type="OrthoDB" id="5526241at2"/>
<reference evidence="3 4" key="1">
    <citation type="submission" date="2018-05" db="EMBL/GenBank/DDBJ databases">
        <title>Lujinxingia marina gen. nov. sp. nov., a new facultative anaerobic member of the class Deltaproteobacteria, and proposal of Lujinxingaceae fam. nov.</title>
        <authorList>
            <person name="Li C.-M."/>
        </authorList>
    </citation>
    <scope>NUCLEOTIDE SEQUENCE [LARGE SCALE GENOMIC DNA]</scope>
    <source>
        <strain evidence="3 4">B210</strain>
    </source>
</reference>
<accession>A0A328C795</accession>
<proteinExistence type="predicted"/>
<keyword evidence="2" id="KW-0732">Signal</keyword>
<dbReference type="PROSITE" id="PS51257">
    <property type="entry name" value="PROKAR_LIPOPROTEIN"/>
    <property type="match status" value="1"/>
</dbReference>
<dbReference type="AlphaFoldDB" id="A0A328C795"/>
<evidence type="ECO:0000256" key="2">
    <source>
        <dbReference type="SAM" id="SignalP"/>
    </source>
</evidence>
<sequence length="234" mass="24941">MSSRTSVQRFWPALALLTGLIACGDPAITPAGGSPDGGDSQHDAGDDADLGYDNPDEIFPEVGPDEIPPVDEPFVLTLDGQEYDFSDAYFGLTHPQMSEQGRWEFYIEVSEGGAEGCPSEDSATPARTMLVLGVVLDIDGNLSTDNPELVIFDYMGDFIDPAANPPLIRTEDGAQITPIVTDYCLDDCVGQPAPSQPESRLKLFVAGTFPQGQGQGMIEATHCDSMDLLPPAAE</sequence>
<dbReference type="EMBL" id="QHKO01000007">
    <property type="protein sequence ID" value="RAL20929.1"/>
    <property type="molecule type" value="Genomic_DNA"/>
</dbReference>
<keyword evidence="4" id="KW-1185">Reference proteome</keyword>
<dbReference type="Proteomes" id="UP000249169">
    <property type="component" value="Unassembled WGS sequence"/>
</dbReference>
<evidence type="ECO:0000256" key="1">
    <source>
        <dbReference type="SAM" id="MobiDB-lite"/>
    </source>
</evidence>
<organism evidence="3 4">
    <name type="scientific">Lujinxingia litoralis</name>
    <dbReference type="NCBI Taxonomy" id="2211119"/>
    <lineage>
        <taxon>Bacteria</taxon>
        <taxon>Deltaproteobacteria</taxon>
        <taxon>Bradymonadales</taxon>
        <taxon>Lujinxingiaceae</taxon>
        <taxon>Lujinxingia</taxon>
    </lineage>
</organism>
<feature type="signal peptide" evidence="2">
    <location>
        <begin position="1"/>
        <end position="24"/>
    </location>
</feature>
<evidence type="ECO:0000313" key="3">
    <source>
        <dbReference type="EMBL" id="RAL20929.1"/>
    </source>
</evidence>
<dbReference type="RefSeq" id="WP_111730660.1">
    <property type="nucleotide sequence ID" value="NZ_QHKO01000007.1"/>
</dbReference>
<feature type="chain" id="PRO_5016320357" description="Lipoprotein" evidence="2">
    <location>
        <begin position="25"/>
        <end position="234"/>
    </location>
</feature>
<evidence type="ECO:0008006" key="5">
    <source>
        <dbReference type="Google" id="ProtNLM"/>
    </source>
</evidence>